<name>A0A1S0TQY3_LOALO</name>
<dbReference type="RefSeq" id="XP_003145569.2">
    <property type="nucleotide sequence ID" value="XM_003145521.2"/>
</dbReference>
<accession>A0A1S0TQY3</accession>
<sequence>MWLSDIALRSPGTRFIHISQFTPFVSTNFIGTEGKERPLFDVGGPSAFQFKK</sequence>
<reference evidence="1" key="1">
    <citation type="submission" date="2012-04" db="EMBL/GenBank/DDBJ databases">
        <title>The Genome Sequence of Loa loa.</title>
        <authorList>
            <consortium name="The Broad Institute Genome Sequencing Platform"/>
            <consortium name="Broad Institute Genome Sequencing Center for Infectious Disease"/>
            <person name="Nutman T.B."/>
            <person name="Fink D.L."/>
            <person name="Russ C."/>
            <person name="Young S."/>
            <person name="Zeng Q."/>
            <person name="Gargeya S."/>
            <person name="Alvarado L."/>
            <person name="Berlin A."/>
            <person name="Chapman S.B."/>
            <person name="Chen Z."/>
            <person name="Freedman E."/>
            <person name="Gellesch M."/>
            <person name="Goldberg J."/>
            <person name="Griggs A."/>
            <person name="Gujja S."/>
            <person name="Heilman E.R."/>
            <person name="Heiman D."/>
            <person name="Howarth C."/>
            <person name="Mehta T."/>
            <person name="Neiman D."/>
            <person name="Pearson M."/>
            <person name="Roberts A."/>
            <person name="Saif S."/>
            <person name="Shea T."/>
            <person name="Shenoy N."/>
            <person name="Sisk P."/>
            <person name="Stolte C."/>
            <person name="Sykes S."/>
            <person name="White J."/>
            <person name="Yandava C."/>
            <person name="Haas B."/>
            <person name="Henn M.R."/>
            <person name="Nusbaum C."/>
            <person name="Birren B."/>
        </authorList>
    </citation>
    <scope>NUCLEOTIDE SEQUENCE [LARGE SCALE GENOMIC DNA]</scope>
</reference>
<dbReference type="KEGG" id="loa:LOAG_09994"/>
<dbReference type="GeneID" id="9947436"/>
<evidence type="ECO:0000313" key="1">
    <source>
        <dbReference type="EMBL" id="EFO18500.2"/>
    </source>
</evidence>
<dbReference type="CTD" id="9947436"/>
<protein>
    <submittedName>
        <fullName evidence="1">Uncharacterized protein</fullName>
    </submittedName>
</protein>
<dbReference type="AlphaFoldDB" id="A0A1S0TQY3"/>
<organism evidence="1">
    <name type="scientific">Loa loa</name>
    <name type="common">Eye worm</name>
    <name type="synonym">Filaria loa</name>
    <dbReference type="NCBI Taxonomy" id="7209"/>
    <lineage>
        <taxon>Eukaryota</taxon>
        <taxon>Metazoa</taxon>
        <taxon>Ecdysozoa</taxon>
        <taxon>Nematoda</taxon>
        <taxon>Chromadorea</taxon>
        <taxon>Rhabditida</taxon>
        <taxon>Spirurina</taxon>
        <taxon>Spiruromorpha</taxon>
        <taxon>Filarioidea</taxon>
        <taxon>Onchocercidae</taxon>
        <taxon>Loa</taxon>
    </lineage>
</organism>
<proteinExistence type="predicted"/>
<dbReference type="InParanoid" id="A0A1S0TQY3"/>
<gene>
    <name evidence="1" type="ORF">LOAG_09994</name>
</gene>
<dbReference type="EMBL" id="JH712068">
    <property type="protein sequence ID" value="EFO18500.2"/>
    <property type="molecule type" value="Genomic_DNA"/>
</dbReference>